<dbReference type="Proteomes" id="UP000294546">
    <property type="component" value="Unassembled WGS sequence"/>
</dbReference>
<evidence type="ECO:0000313" key="1">
    <source>
        <dbReference type="EMBL" id="TCK03635.1"/>
    </source>
</evidence>
<gene>
    <name evidence="1" type="ORF">CLV83_3909</name>
</gene>
<protein>
    <submittedName>
        <fullName evidence="1">Uncharacterized protein</fullName>
    </submittedName>
</protein>
<dbReference type="AlphaFoldDB" id="A0A4R1GAU6"/>
<proteinExistence type="predicted"/>
<name>A0A4R1GAU6_9GAMM</name>
<keyword evidence="2" id="KW-1185">Reference proteome</keyword>
<evidence type="ECO:0000313" key="2">
    <source>
        <dbReference type="Proteomes" id="UP000294546"/>
    </source>
</evidence>
<reference evidence="1 2" key="1">
    <citation type="submission" date="2019-03" db="EMBL/GenBank/DDBJ databases">
        <title>Genomic Encyclopedia of Archaeal and Bacterial Type Strains, Phase II (KMG-II): from individual species to whole genera.</title>
        <authorList>
            <person name="Goeker M."/>
        </authorList>
    </citation>
    <scope>NUCLEOTIDE SEQUENCE [LARGE SCALE GENOMIC DNA]</scope>
    <source>
        <strain evidence="1 2">DSM 27697</strain>
    </source>
</reference>
<accession>A0A4R1GAU6</accession>
<organism evidence="1 2">
    <name type="scientific">Marinobacterium mangrovicola</name>
    <dbReference type="NCBI Taxonomy" id="1476959"/>
    <lineage>
        <taxon>Bacteria</taxon>
        <taxon>Pseudomonadati</taxon>
        <taxon>Pseudomonadota</taxon>
        <taxon>Gammaproteobacteria</taxon>
        <taxon>Oceanospirillales</taxon>
        <taxon>Oceanospirillaceae</taxon>
        <taxon>Marinobacterium</taxon>
    </lineage>
</organism>
<dbReference type="RefSeq" id="WP_132296496.1">
    <property type="nucleotide sequence ID" value="NZ_SMFU01000012.1"/>
</dbReference>
<dbReference type="EMBL" id="SMFU01000012">
    <property type="protein sequence ID" value="TCK03635.1"/>
    <property type="molecule type" value="Genomic_DNA"/>
</dbReference>
<comment type="caution">
    <text evidence="1">The sequence shown here is derived from an EMBL/GenBank/DDBJ whole genome shotgun (WGS) entry which is preliminary data.</text>
</comment>
<sequence>MTVETVGTRWVANPGNNFQICIPEHWKASGYRENPGLLIVQSNDTSVTLTISAYARKPDMDVARFAEVRLSLVDDNLTPVSERSEQDGVIFQRFEGLAEGESVHAHYVIAITDIPGGYFSFSLVTDADNFDRNRTFFLQMLKTAQAA</sequence>